<organism evidence="1 2">
    <name type="scientific">Dentiscutata heterogama</name>
    <dbReference type="NCBI Taxonomy" id="1316150"/>
    <lineage>
        <taxon>Eukaryota</taxon>
        <taxon>Fungi</taxon>
        <taxon>Fungi incertae sedis</taxon>
        <taxon>Mucoromycota</taxon>
        <taxon>Glomeromycotina</taxon>
        <taxon>Glomeromycetes</taxon>
        <taxon>Diversisporales</taxon>
        <taxon>Gigasporaceae</taxon>
        <taxon>Dentiscutata</taxon>
    </lineage>
</organism>
<proteinExistence type="predicted"/>
<protein>
    <submittedName>
        <fullName evidence="1">11575_t:CDS:1</fullName>
    </submittedName>
</protein>
<name>A0ACA9NU49_9GLOM</name>
<sequence length="39" mass="4750">EEKKDNMPTRMQTSQNIPRVPEEKKKIRAMTFKEIQEPY</sequence>
<evidence type="ECO:0000313" key="2">
    <source>
        <dbReference type="Proteomes" id="UP000789702"/>
    </source>
</evidence>
<gene>
    <name evidence="1" type="ORF">DHETER_LOCUS10402</name>
</gene>
<keyword evidence="2" id="KW-1185">Reference proteome</keyword>
<accession>A0ACA9NU49</accession>
<reference evidence="1" key="1">
    <citation type="submission" date="2021-06" db="EMBL/GenBank/DDBJ databases">
        <authorList>
            <person name="Kallberg Y."/>
            <person name="Tangrot J."/>
            <person name="Rosling A."/>
        </authorList>
    </citation>
    <scope>NUCLEOTIDE SEQUENCE</scope>
    <source>
        <strain evidence="1">IL203A</strain>
    </source>
</reference>
<dbReference type="Proteomes" id="UP000789702">
    <property type="component" value="Unassembled WGS sequence"/>
</dbReference>
<feature type="non-terminal residue" evidence="1">
    <location>
        <position position="1"/>
    </location>
</feature>
<comment type="caution">
    <text evidence="1">The sequence shown here is derived from an EMBL/GenBank/DDBJ whole genome shotgun (WGS) entry which is preliminary data.</text>
</comment>
<dbReference type="EMBL" id="CAJVPU010020281">
    <property type="protein sequence ID" value="CAG8675903.1"/>
    <property type="molecule type" value="Genomic_DNA"/>
</dbReference>
<evidence type="ECO:0000313" key="1">
    <source>
        <dbReference type="EMBL" id="CAG8675903.1"/>
    </source>
</evidence>